<dbReference type="GO" id="GO:0019148">
    <property type="term" value="F:D-cysteine desulfhydrase activity"/>
    <property type="evidence" value="ECO:0007669"/>
    <property type="project" value="TreeGrafter"/>
</dbReference>
<comment type="cofactor">
    <cofactor evidence="1">
        <name>pyridoxal 5'-phosphate</name>
        <dbReference type="ChEBI" id="CHEBI:597326"/>
    </cofactor>
</comment>
<protein>
    <submittedName>
        <fullName evidence="3">Uncharacterized protein</fullName>
    </submittedName>
</protein>
<dbReference type="PANTHER" id="PTHR43780">
    <property type="entry name" value="1-AMINOCYCLOPROPANE-1-CARBOXYLATE DEAMINASE-RELATED"/>
    <property type="match status" value="1"/>
</dbReference>
<evidence type="ECO:0000313" key="3">
    <source>
        <dbReference type="EMBL" id="MBX68462.1"/>
    </source>
</evidence>
<sequence>MRLKAVLATRHLSVTSQGLSEVKPIDEALMSKLLNRRWMLHRPDTQIHQILLAPLQGHRRDGSLSDVSFINSTNPCFGNGMPDKGSCNPSFFVVRDDLLHPYVNGNKARKLDALLPLLLDHSVTDVVRLQFFSNIRIT</sequence>
<reference evidence="3" key="1">
    <citation type="submission" date="2018-02" db="EMBL/GenBank/DDBJ databases">
        <title>Rhizophora mucronata_Transcriptome.</title>
        <authorList>
            <person name="Meera S.P."/>
            <person name="Sreeshan A."/>
            <person name="Augustine A."/>
        </authorList>
    </citation>
    <scope>NUCLEOTIDE SEQUENCE</scope>
    <source>
        <tissue evidence="3">Leaf</tissue>
    </source>
</reference>
<name>A0A2P2QN75_RHIMU</name>
<dbReference type="PANTHER" id="PTHR43780:SF7">
    <property type="entry name" value="D-CYSTEINE DESULFHYDRASE 2, MITOCHONDRIAL"/>
    <property type="match status" value="1"/>
</dbReference>
<evidence type="ECO:0000256" key="1">
    <source>
        <dbReference type="ARBA" id="ARBA00001933"/>
    </source>
</evidence>
<dbReference type="InterPro" id="IPR027278">
    <property type="entry name" value="ACCD_DCysDesulf"/>
</dbReference>
<accession>A0A2P2QN75</accession>
<dbReference type="AlphaFoldDB" id="A0A2P2QN75"/>
<evidence type="ECO:0000256" key="2">
    <source>
        <dbReference type="ARBA" id="ARBA00022898"/>
    </source>
</evidence>
<proteinExistence type="predicted"/>
<dbReference type="EMBL" id="GGEC01087978">
    <property type="protein sequence ID" value="MBX68462.1"/>
    <property type="molecule type" value="Transcribed_RNA"/>
</dbReference>
<organism evidence="3">
    <name type="scientific">Rhizophora mucronata</name>
    <name type="common">Asiatic mangrove</name>
    <dbReference type="NCBI Taxonomy" id="61149"/>
    <lineage>
        <taxon>Eukaryota</taxon>
        <taxon>Viridiplantae</taxon>
        <taxon>Streptophyta</taxon>
        <taxon>Embryophyta</taxon>
        <taxon>Tracheophyta</taxon>
        <taxon>Spermatophyta</taxon>
        <taxon>Magnoliopsida</taxon>
        <taxon>eudicotyledons</taxon>
        <taxon>Gunneridae</taxon>
        <taxon>Pentapetalae</taxon>
        <taxon>rosids</taxon>
        <taxon>fabids</taxon>
        <taxon>Malpighiales</taxon>
        <taxon>Rhizophoraceae</taxon>
        <taxon>Rhizophora</taxon>
    </lineage>
</organism>
<keyword evidence="2" id="KW-0663">Pyridoxal phosphate</keyword>